<accession>A0A6N2KTI8</accession>
<sequence>MACPTDFQVLFGCMSMNVSSKVQMDYLQDERSSDAALQYHMCSLPTSEAAKVSHLYSVLTKINNGVLQLEALYRSLLDFCDVTHVAILSSSLHILLVYLKQLLSLGAKSGGALYSGTISRSRDFALRTALKAKICLE</sequence>
<gene>
    <name evidence="1" type="ORF">SVIM_LOCUS126281</name>
</gene>
<dbReference type="InterPro" id="IPR044952">
    <property type="entry name" value="SUV2"/>
</dbReference>
<reference evidence="1" key="1">
    <citation type="submission" date="2019-03" db="EMBL/GenBank/DDBJ databases">
        <authorList>
            <person name="Mank J."/>
            <person name="Almeida P."/>
        </authorList>
    </citation>
    <scope>NUCLEOTIDE SEQUENCE</scope>
    <source>
        <strain evidence="1">78183</strain>
    </source>
</reference>
<name>A0A6N2KTI8_SALVM</name>
<protein>
    <submittedName>
        <fullName evidence="1">Uncharacterized protein</fullName>
    </submittedName>
</protein>
<evidence type="ECO:0000313" key="1">
    <source>
        <dbReference type="EMBL" id="VFU31067.1"/>
    </source>
</evidence>
<proteinExistence type="predicted"/>
<dbReference type="PANTHER" id="PTHR35761:SF1">
    <property type="entry name" value="PROTEIN SENSITIVE TO UV 2"/>
    <property type="match status" value="1"/>
</dbReference>
<dbReference type="GO" id="GO:0006974">
    <property type="term" value="P:DNA damage response"/>
    <property type="evidence" value="ECO:0007669"/>
    <property type="project" value="InterPro"/>
</dbReference>
<dbReference type="EMBL" id="CAADRP010000668">
    <property type="protein sequence ID" value="VFU31067.1"/>
    <property type="molecule type" value="Genomic_DNA"/>
</dbReference>
<organism evidence="1">
    <name type="scientific">Salix viminalis</name>
    <name type="common">Common osier</name>
    <name type="synonym">Basket willow</name>
    <dbReference type="NCBI Taxonomy" id="40686"/>
    <lineage>
        <taxon>Eukaryota</taxon>
        <taxon>Viridiplantae</taxon>
        <taxon>Streptophyta</taxon>
        <taxon>Embryophyta</taxon>
        <taxon>Tracheophyta</taxon>
        <taxon>Spermatophyta</taxon>
        <taxon>Magnoliopsida</taxon>
        <taxon>eudicotyledons</taxon>
        <taxon>Gunneridae</taxon>
        <taxon>Pentapetalae</taxon>
        <taxon>rosids</taxon>
        <taxon>fabids</taxon>
        <taxon>Malpighiales</taxon>
        <taxon>Salicaceae</taxon>
        <taxon>Saliceae</taxon>
        <taxon>Salix</taxon>
    </lineage>
</organism>
<dbReference type="PANTHER" id="PTHR35761">
    <property type="entry name" value="ATR INTERACTING PROTEIN"/>
    <property type="match status" value="1"/>
</dbReference>
<dbReference type="AlphaFoldDB" id="A0A6N2KTI8"/>